<dbReference type="FunFam" id="3.40.50.970:FF:000022">
    <property type="entry name" value="2-oxoglutarate ferredoxin oxidoreductase alpha subunit"/>
    <property type="match status" value="1"/>
</dbReference>
<dbReference type="InterPro" id="IPR029061">
    <property type="entry name" value="THDP-binding"/>
</dbReference>
<dbReference type="Pfam" id="PF01558">
    <property type="entry name" value="POR"/>
    <property type="match status" value="1"/>
</dbReference>
<dbReference type="GO" id="GO:0016903">
    <property type="term" value="F:oxidoreductase activity, acting on the aldehyde or oxo group of donors"/>
    <property type="evidence" value="ECO:0007669"/>
    <property type="project" value="InterPro"/>
</dbReference>
<dbReference type="HOGENOM" id="CLU_017038_1_0_0"/>
<protein>
    <submittedName>
        <fullName evidence="4">Pyruvate flavodoxin/ferredoxin oxidoreductase domain protein</fullName>
    </submittedName>
</protein>
<dbReference type="SUPFAM" id="SSF52922">
    <property type="entry name" value="TK C-terminal domain-like"/>
    <property type="match status" value="1"/>
</dbReference>
<name>D1B997_THEAS</name>
<feature type="domain" description="Pyruvate/ketoisovalerate oxidoreductase catalytic" evidence="2">
    <location>
        <begin position="21"/>
        <end position="182"/>
    </location>
</feature>
<dbReference type="Gene3D" id="3.40.50.920">
    <property type="match status" value="1"/>
</dbReference>
<dbReference type="Gene3D" id="3.40.50.970">
    <property type="match status" value="1"/>
</dbReference>
<dbReference type="OrthoDB" id="9794954at2"/>
<dbReference type="InterPro" id="IPR009014">
    <property type="entry name" value="Transketo_C/PFOR_II"/>
</dbReference>
<reference evidence="4 5" key="1">
    <citation type="journal article" date="2009" name="Stand. Genomic Sci.">
        <title>Complete genome sequence of Thermanaerovibrio acidaminovorans type strain (Su883).</title>
        <authorList>
            <person name="Chovatia M."/>
            <person name="Sikorski J."/>
            <person name="Schroder M."/>
            <person name="Lapidus A."/>
            <person name="Nolan M."/>
            <person name="Tice H."/>
            <person name="Glavina Del Rio T."/>
            <person name="Copeland A."/>
            <person name="Cheng J.F."/>
            <person name="Lucas S."/>
            <person name="Chen F."/>
            <person name="Bruce D."/>
            <person name="Goodwin L."/>
            <person name="Pitluck S."/>
            <person name="Ivanova N."/>
            <person name="Mavromatis K."/>
            <person name="Ovchinnikova G."/>
            <person name="Pati A."/>
            <person name="Chen A."/>
            <person name="Palaniappan K."/>
            <person name="Land M."/>
            <person name="Hauser L."/>
            <person name="Chang Y.J."/>
            <person name="Jeffries C.D."/>
            <person name="Chain P."/>
            <person name="Saunders E."/>
            <person name="Detter J.C."/>
            <person name="Brettin T."/>
            <person name="Rohde M."/>
            <person name="Goker M."/>
            <person name="Spring S."/>
            <person name="Bristow J."/>
            <person name="Markowitz V."/>
            <person name="Hugenholtz P."/>
            <person name="Kyrpides N.C."/>
            <person name="Klenk H.P."/>
            <person name="Eisen J.A."/>
        </authorList>
    </citation>
    <scope>NUCLEOTIDE SEQUENCE [LARGE SCALE GENOMIC DNA]</scope>
    <source>
        <strain evidence="5">ATCC 49978 / DSM 6589 / Su883</strain>
    </source>
</reference>
<feature type="domain" description="Pyruvate flavodoxin/ferredoxin oxidoreductase pyrimidine binding" evidence="3">
    <location>
        <begin position="219"/>
        <end position="450"/>
    </location>
</feature>
<dbReference type="NCBIfam" id="TIGR03710">
    <property type="entry name" value="OAFO_sf"/>
    <property type="match status" value="1"/>
</dbReference>
<dbReference type="InterPro" id="IPR019752">
    <property type="entry name" value="Pyrv/ketoisovalerate_OxRed_cat"/>
</dbReference>
<keyword evidence="4" id="KW-0670">Pyruvate</keyword>
<dbReference type="SUPFAM" id="SSF52518">
    <property type="entry name" value="Thiamin diphosphate-binding fold (THDP-binding)"/>
    <property type="match status" value="1"/>
</dbReference>
<accession>D1B997</accession>
<keyword evidence="1" id="KW-0560">Oxidoreductase</keyword>
<evidence type="ECO:0000313" key="4">
    <source>
        <dbReference type="EMBL" id="ACZ18850.1"/>
    </source>
</evidence>
<dbReference type="InterPro" id="IPR050722">
    <property type="entry name" value="Pyruvate:ferred/Flavod_OxRd"/>
</dbReference>
<gene>
    <name evidence="4" type="ordered locus">Taci_0614</name>
</gene>
<dbReference type="eggNOG" id="COG1014">
    <property type="taxonomic scope" value="Bacteria"/>
</dbReference>
<dbReference type="RefSeq" id="WP_012869366.1">
    <property type="nucleotide sequence ID" value="NC_013522.1"/>
</dbReference>
<dbReference type="PATRIC" id="fig|525903.6.peg.620"/>
<dbReference type="eggNOG" id="COG0674">
    <property type="taxonomic scope" value="Bacteria"/>
</dbReference>
<dbReference type="GO" id="GO:0006979">
    <property type="term" value="P:response to oxidative stress"/>
    <property type="evidence" value="ECO:0007669"/>
    <property type="project" value="TreeGrafter"/>
</dbReference>
<evidence type="ECO:0000256" key="1">
    <source>
        <dbReference type="ARBA" id="ARBA00023002"/>
    </source>
</evidence>
<dbReference type="KEGG" id="tai:Taci_0614"/>
<dbReference type="EnsemblBacteria" id="ACZ18850">
    <property type="protein sequence ID" value="ACZ18850"/>
    <property type="gene ID" value="Taci_0614"/>
</dbReference>
<dbReference type="InterPro" id="IPR002869">
    <property type="entry name" value="Pyrv_flavodox_OxRed_cen"/>
</dbReference>
<evidence type="ECO:0000259" key="2">
    <source>
        <dbReference type="Pfam" id="PF01558"/>
    </source>
</evidence>
<dbReference type="Proteomes" id="UP000002030">
    <property type="component" value="Chromosome"/>
</dbReference>
<dbReference type="PANTHER" id="PTHR32154">
    <property type="entry name" value="PYRUVATE-FLAVODOXIN OXIDOREDUCTASE-RELATED"/>
    <property type="match status" value="1"/>
</dbReference>
<dbReference type="Gene3D" id="3.40.920.10">
    <property type="entry name" value="Pyruvate-ferredoxin oxidoreductase, PFOR, domain III"/>
    <property type="match status" value="1"/>
</dbReference>
<dbReference type="InterPro" id="IPR022367">
    <property type="entry name" value="2-oxoacid/accept_OxRdtase_asu"/>
</dbReference>
<evidence type="ECO:0000313" key="5">
    <source>
        <dbReference type="Proteomes" id="UP000002030"/>
    </source>
</evidence>
<dbReference type="InterPro" id="IPR002880">
    <property type="entry name" value="Pyrv_Fd/Flavodoxin_OxRdtase_N"/>
</dbReference>
<organism evidence="4 5">
    <name type="scientific">Thermanaerovibrio acidaminovorans (strain ATCC 49978 / DSM 6589 / Su883)</name>
    <name type="common">Selenomonas acidaminovorans</name>
    <dbReference type="NCBI Taxonomy" id="525903"/>
    <lineage>
        <taxon>Bacteria</taxon>
        <taxon>Thermotogati</taxon>
        <taxon>Synergistota</taxon>
        <taxon>Synergistia</taxon>
        <taxon>Synergistales</taxon>
        <taxon>Synergistaceae</taxon>
        <taxon>Thermanaerovibrio</taxon>
    </lineage>
</organism>
<dbReference type="EMBL" id="CP001818">
    <property type="protein sequence ID" value="ACZ18850.1"/>
    <property type="molecule type" value="Genomic_DNA"/>
</dbReference>
<sequence length="579" mass="61953">MGTVLPSSPGGDLSIVICGAAGQGLQTVETLGAAMFKRMGLHVFATKEFMSRVRGGSNSSQLRLSELPVRALVDRIDLLICLNRGLRDNVIRRISKDTLVIADPEEMGGEAEGLGGRFVPFPILSMARSSGGPALASSVVLGLMGALVGVQWELLEREVRGRFAAKGEKVLSGNLKAAQEGFHGALGLKSSEGIVVNLVPRSSLSGRLLMSGNDGVFMGAIAGGCDFVTAYPMSPGSGVLHLMAQHARAFRVAVEQAEDEIAAANMVLGAWYAGARAMATTSGGGFALMCEAVSLCGVSEVPMVVHIGQRPGPATGMATRTEQADLNLALYAGHGEFPRAIFTPGDVEEAFHCTRAAFEVADQCQVPAFVLTDQYLLDSSHDLDPFSVGHISTNWVVETSSDYGRYRITPDGISPRGVPGLGEGLVCVDSHEHDEWGHMKEDFQLRVRMTRKRLAKEEVLRARVMPPVFNGPSDAPFVVVGWGSTKEIVREAISSPELEGRFCQVHLPQVWPLPLKALRDLIRDRRVVVLEGNATGQLDALLRIHGICSHGRINHFSGLQMPVEDAVAALREMDFEGGA</sequence>
<evidence type="ECO:0000259" key="3">
    <source>
        <dbReference type="Pfam" id="PF01855"/>
    </source>
</evidence>
<keyword evidence="5" id="KW-1185">Reference proteome</keyword>
<dbReference type="PANTHER" id="PTHR32154:SF20">
    <property type="entry name" value="2-OXOGLUTARATE OXIDOREDUCTASE SUBUNIT KORA"/>
    <property type="match status" value="1"/>
</dbReference>
<dbReference type="Pfam" id="PF01855">
    <property type="entry name" value="POR_N"/>
    <property type="match status" value="1"/>
</dbReference>
<dbReference type="CDD" id="cd07034">
    <property type="entry name" value="TPP_PYR_PFOR_IOR-alpha_like"/>
    <property type="match status" value="1"/>
</dbReference>
<proteinExistence type="predicted"/>
<dbReference type="SUPFAM" id="SSF53323">
    <property type="entry name" value="Pyruvate-ferredoxin oxidoreductase, PFOR, domain III"/>
    <property type="match status" value="1"/>
</dbReference>
<dbReference type="STRING" id="525903.Taci_0614"/>
<dbReference type="AlphaFoldDB" id="D1B997"/>